<evidence type="ECO:0000313" key="1">
    <source>
        <dbReference type="EMBL" id="KAK2949789.1"/>
    </source>
</evidence>
<reference evidence="1 2" key="1">
    <citation type="journal article" date="2022" name="bioRxiv">
        <title>Genomics of Preaxostyla Flagellates Illuminates Evolutionary Transitions and the Path Towards Mitochondrial Loss.</title>
        <authorList>
            <person name="Novak L.V.F."/>
            <person name="Treitli S.C."/>
            <person name="Pyrih J."/>
            <person name="Halakuc P."/>
            <person name="Pipaliya S.V."/>
            <person name="Vacek V."/>
            <person name="Brzon O."/>
            <person name="Soukal P."/>
            <person name="Eme L."/>
            <person name="Dacks J.B."/>
            <person name="Karnkowska A."/>
            <person name="Elias M."/>
            <person name="Hampl V."/>
        </authorList>
    </citation>
    <scope>NUCLEOTIDE SEQUENCE [LARGE SCALE GENOMIC DNA]</scope>
    <source>
        <strain evidence="1">NAU3</strain>
        <tissue evidence="1">Gut</tissue>
    </source>
</reference>
<dbReference type="Proteomes" id="UP001281761">
    <property type="component" value="Unassembled WGS sequence"/>
</dbReference>
<organism evidence="1 2">
    <name type="scientific">Blattamonas nauphoetae</name>
    <dbReference type="NCBI Taxonomy" id="2049346"/>
    <lineage>
        <taxon>Eukaryota</taxon>
        <taxon>Metamonada</taxon>
        <taxon>Preaxostyla</taxon>
        <taxon>Oxymonadida</taxon>
        <taxon>Blattamonas</taxon>
    </lineage>
</organism>
<proteinExistence type="predicted"/>
<keyword evidence="2" id="KW-1185">Reference proteome</keyword>
<name>A0ABQ9XDL6_9EUKA</name>
<gene>
    <name evidence="1" type="ORF">BLNAU_15271</name>
</gene>
<evidence type="ECO:0000313" key="2">
    <source>
        <dbReference type="Proteomes" id="UP001281761"/>
    </source>
</evidence>
<comment type="caution">
    <text evidence="1">The sequence shown here is derived from an EMBL/GenBank/DDBJ whole genome shotgun (WGS) entry which is preliminary data.</text>
</comment>
<accession>A0ABQ9XDL6</accession>
<sequence length="143" mass="15533">MGFRTAFTAPLTEGEWELKIRGTSSLFANLLLGYLKHPLRPNATQKSCGSWADGSGGGFVLKTGQMWKGGEFKPAGTNKKCLRNGQTAAIQVNMSRRRARLFVDDEAQPGVFTDLPSPLCLALTTAVTGTVAFTVDVLWLKRI</sequence>
<dbReference type="EMBL" id="JARBJD010000149">
    <property type="protein sequence ID" value="KAK2949789.1"/>
    <property type="molecule type" value="Genomic_DNA"/>
</dbReference>
<protein>
    <submittedName>
        <fullName evidence="1">Uncharacterized protein</fullName>
    </submittedName>
</protein>